<evidence type="ECO:0000313" key="3">
    <source>
        <dbReference type="Proteomes" id="UP001367676"/>
    </source>
</evidence>
<comment type="caution">
    <text evidence="2">The sequence shown here is derived from an EMBL/GenBank/DDBJ whole genome shotgun (WGS) entry which is preliminary data.</text>
</comment>
<sequence length="88" mass="10067">MAKCNREIAENVPDKALETGEREIRELWQNRQLDKDEDSGIDRSKEYVGGRTADRDGESLQEKPPPTEAEKLEFLQIHAKLCAKSEPK</sequence>
<dbReference type="Proteomes" id="UP001367676">
    <property type="component" value="Unassembled WGS sequence"/>
</dbReference>
<evidence type="ECO:0000256" key="1">
    <source>
        <dbReference type="SAM" id="MobiDB-lite"/>
    </source>
</evidence>
<name>A0AAN9Y864_9HEMI</name>
<reference evidence="2 3" key="1">
    <citation type="submission" date="2024-03" db="EMBL/GenBank/DDBJ databases">
        <title>Adaptation during the transition from Ophiocordyceps entomopathogen to insect associate is accompanied by gene loss and intensified selection.</title>
        <authorList>
            <person name="Ward C.M."/>
            <person name="Onetto C.A."/>
            <person name="Borneman A.R."/>
        </authorList>
    </citation>
    <scope>NUCLEOTIDE SEQUENCE [LARGE SCALE GENOMIC DNA]</scope>
    <source>
        <strain evidence="2">AWRI1</strain>
        <tissue evidence="2">Single Adult Female</tissue>
    </source>
</reference>
<dbReference type="EMBL" id="JBBCAQ010000006">
    <property type="protein sequence ID" value="KAK7603678.1"/>
    <property type="molecule type" value="Genomic_DNA"/>
</dbReference>
<protein>
    <submittedName>
        <fullName evidence="2">Uncharacterized protein</fullName>
    </submittedName>
</protein>
<dbReference type="AlphaFoldDB" id="A0AAN9Y864"/>
<feature type="region of interest" description="Disordered" evidence="1">
    <location>
        <begin position="28"/>
        <end position="68"/>
    </location>
</feature>
<evidence type="ECO:0000313" key="2">
    <source>
        <dbReference type="EMBL" id="KAK7603678.1"/>
    </source>
</evidence>
<gene>
    <name evidence="2" type="ORF">V9T40_003677</name>
</gene>
<organism evidence="2 3">
    <name type="scientific">Parthenolecanium corni</name>
    <dbReference type="NCBI Taxonomy" id="536013"/>
    <lineage>
        <taxon>Eukaryota</taxon>
        <taxon>Metazoa</taxon>
        <taxon>Ecdysozoa</taxon>
        <taxon>Arthropoda</taxon>
        <taxon>Hexapoda</taxon>
        <taxon>Insecta</taxon>
        <taxon>Pterygota</taxon>
        <taxon>Neoptera</taxon>
        <taxon>Paraneoptera</taxon>
        <taxon>Hemiptera</taxon>
        <taxon>Sternorrhyncha</taxon>
        <taxon>Coccoidea</taxon>
        <taxon>Coccidae</taxon>
        <taxon>Parthenolecanium</taxon>
    </lineage>
</organism>
<keyword evidence="3" id="KW-1185">Reference proteome</keyword>
<accession>A0AAN9Y864</accession>
<feature type="compositionally biased region" description="Basic and acidic residues" evidence="1">
    <location>
        <begin position="28"/>
        <end position="61"/>
    </location>
</feature>
<proteinExistence type="predicted"/>